<comment type="caution">
    <text evidence="1">The sequence shown here is derived from an EMBL/GenBank/DDBJ whole genome shotgun (WGS) entry which is preliminary data.</text>
</comment>
<dbReference type="Proteomes" id="UP000593560">
    <property type="component" value="Unassembled WGS sequence"/>
</dbReference>
<reference evidence="1 2" key="1">
    <citation type="journal article" date="2019" name="Genome Biol. Evol.">
        <title>Insights into the evolution of the New World diploid cottons (Gossypium, subgenus Houzingenia) based on genome sequencing.</title>
        <authorList>
            <person name="Grover C.E."/>
            <person name="Arick M.A. 2nd"/>
            <person name="Thrash A."/>
            <person name="Conover J.L."/>
            <person name="Sanders W.S."/>
            <person name="Peterson D.G."/>
            <person name="Frelichowski J.E."/>
            <person name="Scheffler J.A."/>
            <person name="Scheffler B.E."/>
            <person name="Wendel J.F."/>
        </authorList>
    </citation>
    <scope>NUCLEOTIDE SEQUENCE [LARGE SCALE GENOMIC DNA]</scope>
    <source>
        <strain evidence="1">0</strain>
        <tissue evidence="1">Leaf</tissue>
    </source>
</reference>
<evidence type="ECO:0000313" key="2">
    <source>
        <dbReference type="Proteomes" id="UP000593560"/>
    </source>
</evidence>
<sequence>MEAIKDKITGDVNNLKGMMHGRLQLSGEKKMMKKHEEVSTVTIDEQMVDNNSRQVNNLNLAKKAN</sequence>
<gene>
    <name evidence="1" type="ORF">Gohar_021406</name>
</gene>
<keyword evidence="2" id="KW-1185">Reference proteome</keyword>
<dbReference type="EMBL" id="JABFAD010273479">
    <property type="protein sequence ID" value="MBA0818386.1"/>
    <property type="molecule type" value="Genomic_DNA"/>
</dbReference>
<accession>A0A7J9I8D6</accession>
<name>A0A7J9I8D6_9ROSI</name>
<protein>
    <submittedName>
        <fullName evidence="1">Uncharacterized protein</fullName>
    </submittedName>
</protein>
<proteinExistence type="predicted"/>
<dbReference type="AlphaFoldDB" id="A0A7J9I8D6"/>
<organism evidence="1 2">
    <name type="scientific">Gossypium harknessii</name>
    <dbReference type="NCBI Taxonomy" id="34285"/>
    <lineage>
        <taxon>Eukaryota</taxon>
        <taxon>Viridiplantae</taxon>
        <taxon>Streptophyta</taxon>
        <taxon>Embryophyta</taxon>
        <taxon>Tracheophyta</taxon>
        <taxon>Spermatophyta</taxon>
        <taxon>Magnoliopsida</taxon>
        <taxon>eudicotyledons</taxon>
        <taxon>Gunneridae</taxon>
        <taxon>Pentapetalae</taxon>
        <taxon>rosids</taxon>
        <taxon>malvids</taxon>
        <taxon>Malvales</taxon>
        <taxon>Malvaceae</taxon>
        <taxon>Malvoideae</taxon>
        <taxon>Gossypium</taxon>
    </lineage>
</organism>
<evidence type="ECO:0000313" key="1">
    <source>
        <dbReference type="EMBL" id="MBA0818386.1"/>
    </source>
</evidence>